<gene>
    <name evidence="1" type="ORF">Bhyg_11556</name>
</gene>
<reference evidence="1" key="1">
    <citation type="submission" date="2022-07" db="EMBL/GenBank/DDBJ databases">
        <authorList>
            <person name="Trinca V."/>
            <person name="Uliana J.V.C."/>
            <person name="Torres T.T."/>
            <person name="Ward R.J."/>
            <person name="Monesi N."/>
        </authorList>
    </citation>
    <scope>NUCLEOTIDE SEQUENCE</scope>
    <source>
        <strain evidence="1">HSMRA1968</strain>
        <tissue evidence="1">Whole embryos</tissue>
    </source>
</reference>
<dbReference type="Proteomes" id="UP001151699">
    <property type="component" value="Chromosome X"/>
</dbReference>
<dbReference type="AlphaFoldDB" id="A0A9Q0S0D0"/>
<proteinExistence type="predicted"/>
<accession>A0A9Q0S0D0</accession>
<comment type="caution">
    <text evidence="1">The sequence shown here is derived from an EMBL/GenBank/DDBJ whole genome shotgun (WGS) entry which is preliminary data.</text>
</comment>
<evidence type="ECO:0000313" key="2">
    <source>
        <dbReference type="Proteomes" id="UP001151699"/>
    </source>
</evidence>
<evidence type="ECO:0000313" key="1">
    <source>
        <dbReference type="EMBL" id="KAJ6638818.1"/>
    </source>
</evidence>
<name>A0A9Q0S0D0_9DIPT</name>
<keyword evidence="2" id="KW-1185">Reference proteome</keyword>
<protein>
    <submittedName>
        <fullName evidence="1">Uncharacterized protein</fullName>
    </submittedName>
</protein>
<sequence>TFDCNYILRQRRCFLFKLSDLVESQLISVAGYEYGIAKFRRNISRTSLRFAFCVLIVLSNNQVRFPAELGLEYVFFMPGASELAVKDYNGIVFSTNQQTFVTTQLDSCKPILDGVRLGVAPPGCISEMLVLDQFDQLYLNVDLHSLVKLDKSAMHPYQYEDCKLSVYNNPNRLHKLFHRLLMTFRQYSLQQHIFVNLLPIFGKFSLANRMAVANRSGNARTTVSIQ</sequence>
<dbReference type="EMBL" id="WJQU01000003">
    <property type="protein sequence ID" value="KAJ6638818.1"/>
    <property type="molecule type" value="Genomic_DNA"/>
</dbReference>
<feature type="non-terminal residue" evidence="1">
    <location>
        <position position="226"/>
    </location>
</feature>
<organism evidence="1 2">
    <name type="scientific">Pseudolycoriella hygida</name>
    <dbReference type="NCBI Taxonomy" id="35572"/>
    <lineage>
        <taxon>Eukaryota</taxon>
        <taxon>Metazoa</taxon>
        <taxon>Ecdysozoa</taxon>
        <taxon>Arthropoda</taxon>
        <taxon>Hexapoda</taxon>
        <taxon>Insecta</taxon>
        <taxon>Pterygota</taxon>
        <taxon>Neoptera</taxon>
        <taxon>Endopterygota</taxon>
        <taxon>Diptera</taxon>
        <taxon>Nematocera</taxon>
        <taxon>Sciaroidea</taxon>
        <taxon>Sciaridae</taxon>
        <taxon>Pseudolycoriella</taxon>
    </lineage>
</organism>